<dbReference type="SUPFAM" id="SSF56784">
    <property type="entry name" value="HAD-like"/>
    <property type="match status" value="1"/>
</dbReference>
<sequence length="232" mass="24179">MDEASTQKVRSVPNPALIIFDFDGTVALGDGPVLAYARAAATASAAPDRFLARVDDGLRGRPAGRGAPLDAYDVIRLVAEDAGVGAEALSRAYLDSRALLGTDLAPVEAPVGLAAAATRLPAECVLVTNAPAIRVAETLDALGLGDAFARIVTDAGKPAGLERLLDAPEVRDRRVLAVGDIWRNDLEPAHRRGHDTALVGPWTDAAASPTFYADTLTELLPRIEAWAAASTP</sequence>
<dbReference type="InterPro" id="IPR036412">
    <property type="entry name" value="HAD-like_sf"/>
</dbReference>
<keyword evidence="2" id="KW-1185">Reference proteome</keyword>
<accession>A0ABU1I4I9</accession>
<dbReference type="InterPro" id="IPR023214">
    <property type="entry name" value="HAD_sf"/>
</dbReference>
<evidence type="ECO:0000313" key="1">
    <source>
        <dbReference type="EMBL" id="MDR6168809.1"/>
    </source>
</evidence>
<name>A0ABU1I4I9_9MICO</name>
<gene>
    <name evidence="1" type="ORF">QE367_003013</name>
</gene>
<comment type="caution">
    <text evidence="1">The sequence shown here is derived from an EMBL/GenBank/DDBJ whole genome shotgun (WGS) entry which is preliminary data.</text>
</comment>
<proteinExistence type="predicted"/>
<protein>
    <submittedName>
        <fullName evidence="1">FMN phosphatase YigB (HAD superfamily)</fullName>
    </submittedName>
</protein>
<evidence type="ECO:0000313" key="2">
    <source>
        <dbReference type="Proteomes" id="UP001260188"/>
    </source>
</evidence>
<dbReference type="Pfam" id="PF00702">
    <property type="entry name" value="Hydrolase"/>
    <property type="match status" value="1"/>
</dbReference>
<organism evidence="1 2">
    <name type="scientific">Microbacterium paludicola</name>
    <dbReference type="NCBI Taxonomy" id="300019"/>
    <lineage>
        <taxon>Bacteria</taxon>
        <taxon>Bacillati</taxon>
        <taxon>Actinomycetota</taxon>
        <taxon>Actinomycetes</taxon>
        <taxon>Micrococcales</taxon>
        <taxon>Microbacteriaceae</taxon>
        <taxon>Microbacterium</taxon>
    </lineage>
</organism>
<dbReference type="Proteomes" id="UP001260188">
    <property type="component" value="Unassembled WGS sequence"/>
</dbReference>
<dbReference type="EMBL" id="JAVIZA010000001">
    <property type="protein sequence ID" value="MDR6168809.1"/>
    <property type="molecule type" value="Genomic_DNA"/>
</dbReference>
<reference evidence="1 2" key="1">
    <citation type="submission" date="2023-08" db="EMBL/GenBank/DDBJ databases">
        <title>Functional and genomic diversity of the sorghum phyllosphere microbiome.</title>
        <authorList>
            <person name="Shade A."/>
        </authorList>
    </citation>
    <scope>NUCLEOTIDE SEQUENCE [LARGE SCALE GENOMIC DNA]</scope>
    <source>
        <strain evidence="1 2">SORGH_AS_0919</strain>
    </source>
</reference>
<dbReference type="Gene3D" id="3.40.50.1000">
    <property type="entry name" value="HAD superfamily/HAD-like"/>
    <property type="match status" value="1"/>
</dbReference>